<dbReference type="EMBL" id="GBRH01187763">
    <property type="protein sequence ID" value="JAE10133.1"/>
    <property type="molecule type" value="Transcribed_RNA"/>
</dbReference>
<dbReference type="AlphaFoldDB" id="A0A0A9FPB0"/>
<sequence length="66" mass="7376">MENTRRSNRSSASPTRHSPSPRSCSSTVLTRTRSSNSSSQCCAAHHLLCNHQHHHEGFLLLQVLTH</sequence>
<proteinExistence type="predicted"/>
<evidence type="ECO:0000313" key="2">
    <source>
        <dbReference type="EMBL" id="JAE10133.1"/>
    </source>
</evidence>
<reference evidence="2" key="1">
    <citation type="submission" date="2014-09" db="EMBL/GenBank/DDBJ databases">
        <authorList>
            <person name="Magalhaes I.L.F."/>
            <person name="Oliveira U."/>
            <person name="Santos F.R."/>
            <person name="Vidigal T.H.D.A."/>
            <person name="Brescovit A.D."/>
            <person name="Santos A.J."/>
        </authorList>
    </citation>
    <scope>NUCLEOTIDE SEQUENCE</scope>
    <source>
        <tissue evidence="2">Shoot tissue taken approximately 20 cm above the soil surface</tissue>
    </source>
</reference>
<protein>
    <submittedName>
        <fullName evidence="2">Uncharacterized protein</fullName>
    </submittedName>
</protein>
<accession>A0A0A9FPB0</accession>
<organism evidence="2">
    <name type="scientific">Arundo donax</name>
    <name type="common">Giant reed</name>
    <name type="synonym">Donax arundinaceus</name>
    <dbReference type="NCBI Taxonomy" id="35708"/>
    <lineage>
        <taxon>Eukaryota</taxon>
        <taxon>Viridiplantae</taxon>
        <taxon>Streptophyta</taxon>
        <taxon>Embryophyta</taxon>
        <taxon>Tracheophyta</taxon>
        <taxon>Spermatophyta</taxon>
        <taxon>Magnoliopsida</taxon>
        <taxon>Liliopsida</taxon>
        <taxon>Poales</taxon>
        <taxon>Poaceae</taxon>
        <taxon>PACMAD clade</taxon>
        <taxon>Arundinoideae</taxon>
        <taxon>Arundineae</taxon>
        <taxon>Arundo</taxon>
    </lineage>
</organism>
<feature type="region of interest" description="Disordered" evidence="1">
    <location>
        <begin position="1"/>
        <end position="29"/>
    </location>
</feature>
<evidence type="ECO:0000256" key="1">
    <source>
        <dbReference type="SAM" id="MobiDB-lite"/>
    </source>
</evidence>
<name>A0A0A9FPB0_ARUDO</name>
<reference evidence="2" key="2">
    <citation type="journal article" date="2015" name="Data Brief">
        <title>Shoot transcriptome of the giant reed, Arundo donax.</title>
        <authorList>
            <person name="Barrero R.A."/>
            <person name="Guerrero F.D."/>
            <person name="Moolhuijzen P."/>
            <person name="Goolsby J.A."/>
            <person name="Tidwell J."/>
            <person name="Bellgard S.E."/>
            <person name="Bellgard M.I."/>
        </authorList>
    </citation>
    <scope>NUCLEOTIDE SEQUENCE</scope>
    <source>
        <tissue evidence="2">Shoot tissue taken approximately 20 cm above the soil surface</tissue>
    </source>
</reference>